<evidence type="ECO:0000259" key="1">
    <source>
        <dbReference type="Pfam" id="PF00724"/>
    </source>
</evidence>
<organism evidence="2">
    <name type="scientific">Psilocybe cubensis</name>
    <name type="common">Psychedelic mushroom</name>
    <name type="synonym">Stropharia cubensis</name>
    <dbReference type="NCBI Taxonomy" id="181762"/>
    <lineage>
        <taxon>Eukaryota</taxon>
        <taxon>Fungi</taxon>
        <taxon>Dikarya</taxon>
        <taxon>Basidiomycota</taxon>
        <taxon>Agaricomycotina</taxon>
        <taxon>Agaricomycetes</taxon>
        <taxon>Agaricomycetidae</taxon>
        <taxon>Agaricales</taxon>
        <taxon>Agaricineae</taxon>
        <taxon>Strophariaceae</taxon>
        <taxon>Psilocybe</taxon>
    </lineage>
</organism>
<sequence length="374" mass="41151">MVAEKVLFTPLQIGSITLKNRIGMSAMTRNRALQTYPNDLLKEYYVQRTKGGAGLIVSEGILITRQGTEWPNAPGIWDEKHISEWKKITDAVHEAGGKMYAQLWHVGRVAHPDAPEQKLAGTPIYAPSAIAARGGKYRFLPGEPGNVTPTEIDDPKQFIELYKQAAINAKAAGFDGVEIQGGNGYLIHQFLDSTSNKRSDEWGGNIENRAKFGLEVLKVVVEVFGPDVALKVSPNGGYNDVGMPLQETLDTFSYFITESDKLGLAYITLVQYHPYFDPVFDGVQRATKHDVIAAYAHLPKHSKVFVNSLVTAEVGEELVASGKVSGIFIGTQWINHPDLAKRIEHGKPLDNQLNFMGLNSSGEEGYTDYPTAVY</sequence>
<accession>A0A8H7XZ47</accession>
<comment type="caution">
    <text evidence="2">The sequence shown here is derived from an EMBL/GenBank/DDBJ whole genome shotgun (WGS) entry which is preliminary data.</text>
</comment>
<dbReference type="SUPFAM" id="SSF51395">
    <property type="entry name" value="FMN-linked oxidoreductases"/>
    <property type="match status" value="1"/>
</dbReference>
<dbReference type="InterPro" id="IPR013785">
    <property type="entry name" value="Aldolase_TIM"/>
</dbReference>
<dbReference type="PANTHER" id="PTHR22893">
    <property type="entry name" value="NADH OXIDOREDUCTASE-RELATED"/>
    <property type="match status" value="1"/>
</dbReference>
<gene>
    <name evidence="2" type="ORF">JR316_006682</name>
</gene>
<dbReference type="CDD" id="cd02933">
    <property type="entry name" value="OYE_like_FMN"/>
    <property type="match status" value="1"/>
</dbReference>
<proteinExistence type="predicted"/>
<protein>
    <recommendedName>
        <fullName evidence="1">NADH:flavin oxidoreductase/NADH oxidase N-terminal domain-containing protein</fullName>
    </recommendedName>
</protein>
<evidence type="ECO:0000313" key="2">
    <source>
        <dbReference type="EMBL" id="KAG5168089.1"/>
    </source>
</evidence>
<reference evidence="2" key="1">
    <citation type="submission" date="2021-02" db="EMBL/GenBank/DDBJ databases">
        <title>Psilocybe cubensis genome.</title>
        <authorList>
            <person name="Mckernan K.J."/>
            <person name="Crawford S."/>
            <person name="Trippe A."/>
            <person name="Kane L.T."/>
            <person name="Mclaughlin S."/>
        </authorList>
    </citation>
    <scope>NUCLEOTIDE SEQUENCE [LARGE SCALE GENOMIC DNA]</scope>
    <source>
        <strain evidence="2">MGC-MH-2018</strain>
    </source>
</reference>
<dbReference type="PANTHER" id="PTHR22893:SF91">
    <property type="entry name" value="NADPH DEHYDROGENASE 2-RELATED"/>
    <property type="match status" value="1"/>
</dbReference>
<dbReference type="AlphaFoldDB" id="A0A8H7XZ47"/>
<dbReference type="InterPro" id="IPR045247">
    <property type="entry name" value="Oye-like"/>
</dbReference>
<dbReference type="EMBL" id="JAFIQS010000006">
    <property type="protein sequence ID" value="KAG5168089.1"/>
    <property type="molecule type" value="Genomic_DNA"/>
</dbReference>
<dbReference type="GO" id="GO:0016491">
    <property type="term" value="F:oxidoreductase activity"/>
    <property type="evidence" value="ECO:0007669"/>
    <property type="project" value="InterPro"/>
</dbReference>
<name>A0A8H7XZ47_PSICU</name>
<dbReference type="GO" id="GO:0010181">
    <property type="term" value="F:FMN binding"/>
    <property type="evidence" value="ECO:0007669"/>
    <property type="project" value="InterPro"/>
</dbReference>
<feature type="domain" description="NADH:flavin oxidoreductase/NADH oxidase N-terminal" evidence="1">
    <location>
        <begin position="7"/>
        <end position="349"/>
    </location>
</feature>
<dbReference type="Gene3D" id="3.20.20.70">
    <property type="entry name" value="Aldolase class I"/>
    <property type="match status" value="1"/>
</dbReference>
<dbReference type="InterPro" id="IPR001155">
    <property type="entry name" value="OxRdtase_FMN_N"/>
</dbReference>
<dbReference type="Pfam" id="PF00724">
    <property type="entry name" value="Oxidored_FMN"/>
    <property type="match status" value="1"/>
</dbReference>